<evidence type="ECO:0000313" key="3">
    <source>
        <dbReference type="Proteomes" id="UP001494902"/>
    </source>
</evidence>
<evidence type="ECO:0008006" key="4">
    <source>
        <dbReference type="Google" id="ProtNLM"/>
    </source>
</evidence>
<dbReference type="RefSeq" id="WP_349296211.1">
    <property type="nucleotide sequence ID" value="NZ_JBEDNQ010000001.1"/>
</dbReference>
<organism evidence="2 3">
    <name type="scientific">Pseudonocardia nematodicida</name>
    <dbReference type="NCBI Taxonomy" id="1206997"/>
    <lineage>
        <taxon>Bacteria</taxon>
        <taxon>Bacillati</taxon>
        <taxon>Actinomycetota</taxon>
        <taxon>Actinomycetes</taxon>
        <taxon>Pseudonocardiales</taxon>
        <taxon>Pseudonocardiaceae</taxon>
        <taxon>Pseudonocardia</taxon>
    </lineage>
</organism>
<name>A0ABV1K3T9_9PSEU</name>
<gene>
    <name evidence="2" type="ORF">WIS52_01450</name>
</gene>
<dbReference type="Proteomes" id="UP001494902">
    <property type="component" value="Unassembled WGS sequence"/>
</dbReference>
<comment type="caution">
    <text evidence="2">The sequence shown here is derived from an EMBL/GenBank/DDBJ whole genome shotgun (WGS) entry which is preliminary data.</text>
</comment>
<proteinExistence type="predicted"/>
<sequence length="231" mass="25429">MRRGPVLVAVVLLVAATVLVVLRVAPEPGGAPELGATPTLPPGAPLPTDAQCAARVTRASWEPRPENHEANHTVPPGPVASREWETPAAEALHRRVTGDFTGTTDEIIQWTSCKWGFDTDLTRAQALQESDWRQSTRGDGGVSYGLLQIKSTYWTGTYPYSARSTAYNLDWSLGLRRACFEGDLYDGRGRGDEWGCIGAHYSGFWRDAEALQYVGLVQGYLERREWLAWPG</sequence>
<keyword evidence="3" id="KW-1185">Reference proteome</keyword>
<evidence type="ECO:0000313" key="2">
    <source>
        <dbReference type="EMBL" id="MEQ3549121.1"/>
    </source>
</evidence>
<dbReference type="EMBL" id="JBEDNQ010000001">
    <property type="protein sequence ID" value="MEQ3549121.1"/>
    <property type="molecule type" value="Genomic_DNA"/>
</dbReference>
<dbReference type="InterPro" id="IPR023346">
    <property type="entry name" value="Lysozyme-like_dom_sf"/>
</dbReference>
<dbReference type="Gene3D" id="1.10.530.10">
    <property type="match status" value="1"/>
</dbReference>
<protein>
    <recommendedName>
        <fullName evidence="4">Transglycosylase SLT domain-containing protein</fullName>
    </recommendedName>
</protein>
<evidence type="ECO:0000256" key="1">
    <source>
        <dbReference type="SAM" id="MobiDB-lite"/>
    </source>
</evidence>
<feature type="region of interest" description="Disordered" evidence="1">
    <location>
        <begin position="29"/>
        <end position="81"/>
    </location>
</feature>
<feature type="compositionally biased region" description="Basic and acidic residues" evidence="1">
    <location>
        <begin position="61"/>
        <end position="71"/>
    </location>
</feature>
<accession>A0ABV1K3T9</accession>
<reference evidence="2 3" key="1">
    <citation type="submission" date="2024-03" db="EMBL/GenBank/DDBJ databases">
        <title>Draft genome sequence of Pseudonocardia nematodicida JCM 31783.</title>
        <authorList>
            <person name="Butdee W."/>
            <person name="Duangmal K."/>
        </authorList>
    </citation>
    <scope>NUCLEOTIDE SEQUENCE [LARGE SCALE GENOMIC DNA]</scope>
    <source>
        <strain evidence="2 3">JCM 31783</strain>
    </source>
</reference>
<dbReference type="SUPFAM" id="SSF53955">
    <property type="entry name" value="Lysozyme-like"/>
    <property type="match status" value="1"/>
</dbReference>